<evidence type="ECO:0000313" key="8">
    <source>
        <dbReference type="EMBL" id="KAK1366474.1"/>
    </source>
</evidence>
<evidence type="ECO:0000256" key="4">
    <source>
        <dbReference type="ARBA" id="ARBA00022692"/>
    </source>
</evidence>
<organism evidence="8 9">
    <name type="scientific">Heracleum sosnowskyi</name>
    <dbReference type="NCBI Taxonomy" id="360622"/>
    <lineage>
        <taxon>Eukaryota</taxon>
        <taxon>Viridiplantae</taxon>
        <taxon>Streptophyta</taxon>
        <taxon>Embryophyta</taxon>
        <taxon>Tracheophyta</taxon>
        <taxon>Spermatophyta</taxon>
        <taxon>Magnoliopsida</taxon>
        <taxon>eudicotyledons</taxon>
        <taxon>Gunneridae</taxon>
        <taxon>Pentapetalae</taxon>
        <taxon>asterids</taxon>
        <taxon>campanulids</taxon>
        <taxon>Apiales</taxon>
        <taxon>Apiaceae</taxon>
        <taxon>Apioideae</taxon>
        <taxon>apioid superclade</taxon>
        <taxon>Tordylieae</taxon>
        <taxon>Tordyliinae</taxon>
        <taxon>Heracleum</taxon>
    </lineage>
</organism>
<comment type="subcellular location">
    <subcellularLocation>
        <location evidence="1">Membrane</location>
        <topology evidence="1">Multi-pass membrane protein</topology>
    </subcellularLocation>
</comment>
<evidence type="ECO:0000256" key="6">
    <source>
        <dbReference type="ARBA" id="ARBA00023136"/>
    </source>
</evidence>
<dbReference type="Proteomes" id="UP001237642">
    <property type="component" value="Unassembled WGS sequence"/>
</dbReference>
<comment type="caution">
    <text evidence="8">The sequence shown here is derived from an EMBL/GenBank/DDBJ whole genome shotgun (WGS) entry which is preliminary data.</text>
</comment>
<name>A0AAD8HG00_9APIA</name>
<reference evidence="8" key="2">
    <citation type="submission" date="2023-05" db="EMBL/GenBank/DDBJ databases">
        <authorList>
            <person name="Schelkunov M.I."/>
        </authorList>
    </citation>
    <scope>NUCLEOTIDE SEQUENCE</scope>
    <source>
        <strain evidence="8">Hsosn_3</strain>
        <tissue evidence="8">Leaf</tissue>
    </source>
</reference>
<keyword evidence="6 7" id="KW-0472">Membrane</keyword>
<protein>
    <submittedName>
        <fullName evidence="8">Uncharacterized protein</fullName>
    </submittedName>
</protein>
<sequence>MFLAISTLLELVCIYLYAYVFPNLPVVKYYRTKAALEGSKTVSSDLLDVGIQTKASEHVVLEPLERLSIKELFFQNIDHAIEIFVIFLLSLSIFPGFLYENTGKHQELLMGAFHLTKVVDEVKLALARGELKVCFAFLSMFSMVLGVA</sequence>
<evidence type="ECO:0000256" key="3">
    <source>
        <dbReference type="ARBA" id="ARBA00022448"/>
    </source>
</evidence>
<dbReference type="InterPro" id="IPR002259">
    <property type="entry name" value="Eqnu_transpt"/>
</dbReference>
<keyword evidence="4 7" id="KW-0812">Transmembrane</keyword>
<evidence type="ECO:0000256" key="2">
    <source>
        <dbReference type="ARBA" id="ARBA00007965"/>
    </source>
</evidence>
<dbReference type="AlphaFoldDB" id="A0AAD8HG00"/>
<keyword evidence="9" id="KW-1185">Reference proteome</keyword>
<comment type="similarity">
    <text evidence="2">Belongs to the SLC29A/ENT transporter (TC 2.A.57) family.</text>
</comment>
<evidence type="ECO:0000256" key="7">
    <source>
        <dbReference type="SAM" id="Phobius"/>
    </source>
</evidence>
<dbReference type="GO" id="GO:0005886">
    <property type="term" value="C:plasma membrane"/>
    <property type="evidence" value="ECO:0007669"/>
    <property type="project" value="TreeGrafter"/>
</dbReference>
<evidence type="ECO:0000256" key="1">
    <source>
        <dbReference type="ARBA" id="ARBA00004141"/>
    </source>
</evidence>
<dbReference type="PANTHER" id="PTHR10332">
    <property type="entry name" value="EQUILIBRATIVE NUCLEOSIDE TRANSPORTER"/>
    <property type="match status" value="1"/>
</dbReference>
<gene>
    <name evidence="8" type="ORF">POM88_042035</name>
</gene>
<dbReference type="GO" id="GO:0005337">
    <property type="term" value="F:nucleoside transmembrane transporter activity"/>
    <property type="evidence" value="ECO:0007669"/>
    <property type="project" value="InterPro"/>
</dbReference>
<keyword evidence="5 7" id="KW-1133">Transmembrane helix</keyword>
<evidence type="ECO:0000313" key="9">
    <source>
        <dbReference type="Proteomes" id="UP001237642"/>
    </source>
</evidence>
<evidence type="ECO:0000256" key="5">
    <source>
        <dbReference type="ARBA" id="ARBA00022989"/>
    </source>
</evidence>
<dbReference type="PANTHER" id="PTHR10332:SF38">
    <property type="entry name" value="EQUILIBRATIVE NUCLEOTIDE TRANSPORTER 3-RELATED"/>
    <property type="match status" value="1"/>
</dbReference>
<accession>A0AAD8HG00</accession>
<feature type="transmembrane region" description="Helical" evidence="7">
    <location>
        <begin position="80"/>
        <end position="99"/>
    </location>
</feature>
<proteinExistence type="inferred from homology"/>
<reference evidence="8" key="1">
    <citation type="submission" date="2023-02" db="EMBL/GenBank/DDBJ databases">
        <title>Genome of toxic invasive species Heracleum sosnowskyi carries increased number of genes despite the absence of recent whole-genome duplications.</title>
        <authorList>
            <person name="Schelkunov M."/>
            <person name="Shtratnikova V."/>
            <person name="Makarenko M."/>
            <person name="Klepikova A."/>
            <person name="Omelchenko D."/>
            <person name="Novikova G."/>
            <person name="Obukhova E."/>
            <person name="Bogdanov V."/>
            <person name="Penin A."/>
            <person name="Logacheva M."/>
        </authorList>
    </citation>
    <scope>NUCLEOTIDE SEQUENCE</scope>
    <source>
        <strain evidence="8">Hsosn_3</strain>
        <tissue evidence="8">Leaf</tissue>
    </source>
</reference>
<keyword evidence="3" id="KW-0813">Transport</keyword>
<dbReference type="EMBL" id="JAUIZM010000009">
    <property type="protein sequence ID" value="KAK1366474.1"/>
    <property type="molecule type" value="Genomic_DNA"/>
</dbReference>